<comment type="caution">
    <text evidence="1">The sequence shown here is derived from an EMBL/GenBank/DDBJ whole genome shotgun (WGS) entry which is preliminary data.</text>
</comment>
<sequence length="63" mass="7272">QNILTQIDKINIDDQNISSQFVTQDTLTLNDSINSIDTINDNQNNLIKHDDNDDDTLENKRKK</sequence>
<feature type="non-terminal residue" evidence="1">
    <location>
        <position position="1"/>
    </location>
</feature>
<keyword evidence="2" id="KW-1185">Reference proteome</keyword>
<evidence type="ECO:0000313" key="2">
    <source>
        <dbReference type="Proteomes" id="UP000789702"/>
    </source>
</evidence>
<feature type="non-terminal residue" evidence="1">
    <location>
        <position position="63"/>
    </location>
</feature>
<dbReference type="EMBL" id="CAJVPU010024330">
    <property type="protein sequence ID" value="CAG8691984.1"/>
    <property type="molecule type" value="Genomic_DNA"/>
</dbReference>
<gene>
    <name evidence="1" type="ORF">DHETER_LOCUS11299</name>
</gene>
<accession>A0ACA9P7M7</accession>
<protein>
    <submittedName>
        <fullName evidence="1">3618_t:CDS:1</fullName>
    </submittedName>
</protein>
<proteinExistence type="predicted"/>
<organism evidence="1 2">
    <name type="scientific">Dentiscutata heterogama</name>
    <dbReference type="NCBI Taxonomy" id="1316150"/>
    <lineage>
        <taxon>Eukaryota</taxon>
        <taxon>Fungi</taxon>
        <taxon>Fungi incertae sedis</taxon>
        <taxon>Mucoromycota</taxon>
        <taxon>Glomeromycotina</taxon>
        <taxon>Glomeromycetes</taxon>
        <taxon>Diversisporales</taxon>
        <taxon>Gigasporaceae</taxon>
        <taxon>Dentiscutata</taxon>
    </lineage>
</organism>
<name>A0ACA9P7M7_9GLOM</name>
<dbReference type="Proteomes" id="UP000789702">
    <property type="component" value="Unassembled WGS sequence"/>
</dbReference>
<reference evidence="1" key="1">
    <citation type="submission" date="2021-06" db="EMBL/GenBank/DDBJ databases">
        <authorList>
            <person name="Kallberg Y."/>
            <person name="Tangrot J."/>
            <person name="Rosling A."/>
        </authorList>
    </citation>
    <scope>NUCLEOTIDE SEQUENCE</scope>
    <source>
        <strain evidence="1">IL203A</strain>
    </source>
</reference>
<evidence type="ECO:0000313" key="1">
    <source>
        <dbReference type="EMBL" id="CAG8691984.1"/>
    </source>
</evidence>